<feature type="compositionally biased region" description="Low complexity" evidence="4">
    <location>
        <begin position="277"/>
        <end position="312"/>
    </location>
</feature>
<dbReference type="Proteomes" id="UP000268162">
    <property type="component" value="Unassembled WGS sequence"/>
</dbReference>
<keyword evidence="7" id="KW-0430">Lectin</keyword>
<keyword evidence="3" id="KW-0326">Glycosidase</keyword>
<dbReference type="PANTHER" id="PTHR10963:SF22">
    <property type="entry name" value="GLYCOSIDASE CRH2-RELATED"/>
    <property type="match status" value="1"/>
</dbReference>
<feature type="compositionally biased region" description="Low complexity" evidence="4">
    <location>
        <begin position="260"/>
        <end position="269"/>
    </location>
</feature>
<sequence>MPALNVIRFGLFGLLMSLVLLNSTHVQAAAAELNIPVPPYQRCDTFTYQMTKEDIEKDFVVDLPEQVTYENGIMYWEVNEQKYWPGLTYRENDIWYGKASITLKMAPKSGIATAFIRGKQSADEIDYEWVGKDTKNVQSTFFVDGGHEERKEAKLSAGSSDLAENFHTYDLVYKSDMIEWWLDGKKVDSWSKAEHPTAFPANAREWKMNLWNGGLQFGDWAGKIDWTSEPKSAKAAISAISFESYCDASAVKGQHKTLAGGTATATTPAPVQPVLPAPAAAQPTTAQPATQPAATQSEAQPTATQAPATGDDSSSKTKKKQKKHSKDS</sequence>
<keyword evidence="8" id="KW-1185">Reference proteome</keyword>
<accession>A0A4Q0A0C4</accession>
<gene>
    <name evidence="7" type="ORF">BJ085DRAFT_27437</name>
</gene>
<dbReference type="InterPro" id="IPR050546">
    <property type="entry name" value="Glycosyl_Hydrlase_16"/>
</dbReference>
<dbReference type="InterPro" id="IPR000757">
    <property type="entry name" value="Beta-glucanase-like"/>
</dbReference>
<dbReference type="InterPro" id="IPR013320">
    <property type="entry name" value="ConA-like_dom_sf"/>
</dbReference>
<evidence type="ECO:0000256" key="1">
    <source>
        <dbReference type="ARBA" id="ARBA00022729"/>
    </source>
</evidence>
<dbReference type="EMBL" id="ML002272">
    <property type="protein sequence ID" value="RKP39434.1"/>
    <property type="molecule type" value="Genomic_DNA"/>
</dbReference>
<dbReference type="Pfam" id="PF00722">
    <property type="entry name" value="Glyco_hydro_16"/>
    <property type="match status" value="1"/>
</dbReference>
<name>A0A4Q0A0C4_9FUNG</name>
<evidence type="ECO:0000313" key="8">
    <source>
        <dbReference type="Proteomes" id="UP000268162"/>
    </source>
</evidence>
<evidence type="ECO:0000256" key="2">
    <source>
        <dbReference type="ARBA" id="ARBA00022801"/>
    </source>
</evidence>
<dbReference type="PANTHER" id="PTHR10963">
    <property type="entry name" value="GLYCOSYL HYDROLASE-RELATED"/>
    <property type="match status" value="1"/>
</dbReference>
<dbReference type="GO" id="GO:0005975">
    <property type="term" value="P:carbohydrate metabolic process"/>
    <property type="evidence" value="ECO:0007669"/>
    <property type="project" value="InterPro"/>
</dbReference>
<protein>
    <submittedName>
        <fullName evidence="7">Concanavalin A-like lectin/glucanase domain-containing protein</fullName>
    </submittedName>
</protein>
<evidence type="ECO:0000259" key="6">
    <source>
        <dbReference type="PROSITE" id="PS51762"/>
    </source>
</evidence>
<proteinExistence type="predicted"/>
<dbReference type="STRING" id="215637.A0A4Q0A0C4"/>
<organism evidence="7 8">
    <name type="scientific">Dimargaris cristalligena</name>
    <dbReference type="NCBI Taxonomy" id="215637"/>
    <lineage>
        <taxon>Eukaryota</taxon>
        <taxon>Fungi</taxon>
        <taxon>Fungi incertae sedis</taxon>
        <taxon>Zoopagomycota</taxon>
        <taxon>Kickxellomycotina</taxon>
        <taxon>Dimargaritomycetes</taxon>
        <taxon>Dimargaritales</taxon>
        <taxon>Dimargaritaceae</taxon>
        <taxon>Dimargaris</taxon>
    </lineage>
</organism>
<keyword evidence="2" id="KW-0378">Hydrolase</keyword>
<feature type="signal peptide" evidence="5">
    <location>
        <begin position="1"/>
        <end position="31"/>
    </location>
</feature>
<feature type="domain" description="GH16" evidence="6">
    <location>
        <begin position="30"/>
        <end position="235"/>
    </location>
</feature>
<feature type="chain" id="PRO_5020458327" evidence="5">
    <location>
        <begin position="32"/>
        <end position="328"/>
    </location>
</feature>
<reference evidence="8" key="1">
    <citation type="journal article" date="2018" name="Nat. Microbiol.">
        <title>Leveraging single-cell genomics to expand the fungal tree of life.</title>
        <authorList>
            <person name="Ahrendt S.R."/>
            <person name="Quandt C.A."/>
            <person name="Ciobanu D."/>
            <person name="Clum A."/>
            <person name="Salamov A."/>
            <person name="Andreopoulos B."/>
            <person name="Cheng J.F."/>
            <person name="Woyke T."/>
            <person name="Pelin A."/>
            <person name="Henrissat B."/>
            <person name="Reynolds N.K."/>
            <person name="Benny G.L."/>
            <person name="Smith M.E."/>
            <person name="James T.Y."/>
            <person name="Grigoriev I.V."/>
        </authorList>
    </citation>
    <scope>NUCLEOTIDE SEQUENCE [LARGE SCALE GENOMIC DNA]</scope>
    <source>
        <strain evidence="8">RSA 468</strain>
    </source>
</reference>
<dbReference type="GO" id="GO:0004553">
    <property type="term" value="F:hydrolase activity, hydrolyzing O-glycosyl compounds"/>
    <property type="evidence" value="ECO:0007669"/>
    <property type="project" value="InterPro"/>
</dbReference>
<dbReference type="Gene3D" id="2.60.120.200">
    <property type="match status" value="1"/>
</dbReference>
<keyword evidence="1 5" id="KW-0732">Signal</keyword>
<feature type="compositionally biased region" description="Basic residues" evidence="4">
    <location>
        <begin position="316"/>
        <end position="328"/>
    </location>
</feature>
<feature type="region of interest" description="Disordered" evidence="4">
    <location>
        <begin position="260"/>
        <end position="328"/>
    </location>
</feature>
<evidence type="ECO:0000256" key="4">
    <source>
        <dbReference type="SAM" id="MobiDB-lite"/>
    </source>
</evidence>
<dbReference type="SUPFAM" id="SSF49899">
    <property type="entry name" value="Concanavalin A-like lectins/glucanases"/>
    <property type="match status" value="1"/>
</dbReference>
<dbReference type="GO" id="GO:0030246">
    <property type="term" value="F:carbohydrate binding"/>
    <property type="evidence" value="ECO:0007669"/>
    <property type="project" value="UniProtKB-KW"/>
</dbReference>
<dbReference type="AlphaFoldDB" id="A0A4Q0A0C4"/>
<evidence type="ECO:0000313" key="7">
    <source>
        <dbReference type="EMBL" id="RKP39434.1"/>
    </source>
</evidence>
<evidence type="ECO:0000256" key="3">
    <source>
        <dbReference type="ARBA" id="ARBA00023295"/>
    </source>
</evidence>
<evidence type="ECO:0000256" key="5">
    <source>
        <dbReference type="SAM" id="SignalP"/>
    </source>
</evidence>
<dbReference type="PROSITE" id="PS51762">
    <property type="entry name" value="GH16_2"/>
    <property type="match status" value="1"/>
</dbReference>